<name>A0A7R8VJ68_TIMDO</name>
<organism evidence="3">
    <name type="scientific">Timema douglasi</name>
    <name type="common">Walking stick</name>
    <dbReference type="NCBI Taxonomy" id="61478"/>
    <lineage>
        <taxon>Eukaryota</taxon>
        <taxon>Metazoa</taxon>
        <taxon>Ecdysozoa</taxon>
        <taxon>Arthropoda</taxon>
        <taxon>Hexapoda</taxon>
        <taxon>Insecta</taxon>
        <taxon>Pterygota</taxon>
        <taxon>Neoptera</taxon>
        <taxon>Polyneoptera</taxon>
        <taxon>Phasmatodea</taxon>
        <taxon>Timematodea</taxon>
        <taxon>Timematoidea</taxon>
        <taxon>Timematidae</taxon>
        <taxon>Timema</taxon>
    </lineage>
</organism>
<reference evidence="3" key="1">
    <citation type="submission" date="2020-11" db="EMBL/GenBank/DDBJ databases">
        <authorList>
            <person name="Tran Van P."/>
        </authorList>
    </citation>
    <scope>NUCLEOTIDE SEQUENCE</scope>
</reference>
<accession>A0A7R8VJ68</accession>
<dbReference type="InterPro" id="IPR033640">
    <property type="entry name" value="FAR_C"/>
</dbReference>
<evidence type="ECO:0000256" key="1">
    <source>
        <dbReference type="SAM" id="Phobius"/>
    </source>
</evidence>
<sequence length="122" mass="14824">MCMLVKIYRKVDKHIHLLKYFSMYECNFDNQKCLSLYNSLGEKDKEIFYFNSNEIVWKDYLTRLVDGGRLYMLKESVDTIPEGKIRYMKFYIAHQTIKVLLYGLIAWILWSVVLRVKYMYFS</sequence>
<gene>
    <name evidence="3" type="ORF">TDIB3V08_LOCUS5818</name>
</gene>
<evidence type="ECO:0000259" key="2">
    <source>
        <dbReference type="Pfam" id="PF03015"/>
    </source>
</evidence>
<dbReference type="AlphaFoldDB" id="A0A7R8VJ68"/>
<keyword evidence="1" id="KW-0812">Transmembrane</keyword>
<dbReference type="Pfam" id="PF03015">
    <property type="entry name" value="Sterile"/>
    <property type="match status" value="1"/>
</dbReference>
<feature type="transmembrane region" description="Helical" evidence="1">
    <location>
        <begin position="99"/>
        <end position="120"/>
    </location>
</feature>
<keyword evidence="1" id="KW-0472">Membrane</keyword>
<evidence type="ECO:0000313" key="3">
    <source>
        <dbReference type="EMBL" id="CAD7199570.1"/>
    </source>
</evidence>
<dbReference type="EMBL" id="OA566842">
    <property type="protein sequence ID" value="CAD7199570.1"/>
    <property type="molecule type" value="Genomic_DNA"/>
</dbReference>
<keyword evidence="1" id="KW-1133">Transmembrane helix</keyword>
<proteinExistence type="predicted"/>
<feature type="domain" description="Fatty acyl-CoA reductase C-terminal" evidence="2">
    <location>
        <begin position="3"/>
        <end position="75"/>
    </location>
</feature>
<dbReference type="CDD" id="cd09071">
    <property type="entry name" value="FAR_C"/>
    <property type="match status" value="1"/>
</dbReference>
<protein>
    <recommendedName>
        <fullName evidence="2">Fatty acyl-CoA reductase C-terminal domain-containing protein</fullName>
    </recommendedName>
</protein>